<organism evidence="2 3">
    <name type="scientific">Paraburkholderia caffeinilytica</name>
    <dbReference type="NCBI Taxonomy" id="1761016"/>
    <lineage>
        <taxon>Bacteria</taxon>
        <taxon>Pseudomonadati</taxon>
        <taxon>Pseudomonadota</taxon>
        <taxon>Betaproteobacteria</taxon>
        <taxon>Burkholderiales</taxon>
        <taxon>Burkholderiaceae</taxon>
        <taxon>Paraburkholderia</taxon>
    </lineage>
</organism>
<dbReference type="RefSeq" id="WP_115776438.1">
    <property type="nucleotide sequence ID" value="NZ_BMHL01000013.1"/>
</dbReference>
<protein>
    <submittedName>
        <fullName evidence="2">Uncharacterized protein</fullName>
    </submittedName>
</protein>
<accession>A0ABQ1NCS3</accession>
<name>A0ABQ1NCS3_9BURK</name>
<evidence type="ECO:0000256" key="1">
    <source>
        <dbReference type="SAM" id="MobiDB-lite"/>
    </source>
</evidence>
<dbReference type="EMBL" id="BMHL01000013">
    <property type="protein sequence ID" value="GGC61878.1"/>
    <property type="molecule type" value="Genomic_DNA"/>
</dbReference>
<sequence>MHNAFSMQSDDARLQTPRGSAEQSAFVPHTHSEKANGDTLLDSLVALSKANSTAVVQHGARLAVLGELLASLLTHLPHSMRVAIATSFRNRIEDLMSLGDDRCLPEKYHSALLMEVNRYLNALR</sequence>
<feature type="region of interest" description="Disordered" evidence="1">
    <location>
        <begin position="1"/>
        <end position="34"/>
    </location>
</feature>
<evidence type="ECO:0000313" key="2">
    <source>
        <dbReference type="EMBL" id="GGC61878.1"/>
    </source>
</evidence>
<keyword evidence="3" id="KW-1185">Reference proteome</keyword>
<reference evidence="3" key="1">
    <citation type="journal article" date="2019" name="Int. J. Syst. Evol. Microbiol.">
        <title>The Global Catalogue of Microorganisms (GCM) 10K type strain sequencing project: providing services to taxonomists for standard genome sequencing and annotation.</title>
        <authorList>
            <consortium name="The Broad Institute Genomics Platform"/>
            <consortium name="The Broad Institute Genome Sequencing Center for Infectious Disease"/>
            <person name="Wu L."/>
            <person name="Ma J."/>
        </authorList>
    </citation>
    <scope>NUCLEOTIDE SEQUENCE [LARGE SCALE GENOMIC DNA]</scope>
    <source>
        <strain evidence="3">CGMCC 1.15103</strain>
    </source>
</reference>
<evidence type="ECO:0000313" key="3">
    <source>
        <dbReference type="Proteomes" id="UP000602004"/>
    </source>
</evidence>
<proteinExistence type="predicted"/>
<comment type="caution">
    <text evidence="2">The sequence shown here is derived from an EMBL/GenBank/DDBJ whole genome shotgun (WGS) entry which is preliminary data.</text>
</comment>
<gene>
    <name evidence="2" type="ORF">GCM10011400_57110</name>
</gene>
<dbReference type="Proteomes" id="UP000602004">
    <property type="component" value="Unassembled WGS sequence"/>
</dbReference>